<evidence type="ECO:0000313" key="1">
    <source>
        <dbReference type="EMBL" id="MDT8900096.1"/>
    </source>
</evidence>
<evidence type="ECO:0008006" key="3">
    <source>
        <dbReference type="Google" id="ProtNLM"/>
    </source>
</evidence>
<gene>
    <name evidence="1" type="ORF">Q4T40_02445</name>
</gene>
<dbReference type="EMBL" id="JAUOZS010000001">
    <property type="protein sequence ID" value="MDT8900096.1"/>
    <property type="molecule type" value="Genomic_DNA"/>
</dbReference>
<accession>A0ABU3NW92</accession>
<dbReference type="RefSeq" id="WP_413778656.1">
    <property type="nucleotide sequence ID" value="NZ_JAUOZS010000001.1"/>
</dbReference>
<evidence type="ECO:0000313" key="2">
    <source>
        <dbReference type="Proteomes" id="UP001254848"/>
    </source>
</evidence>
<sequence length="113" mass="12654">MYSVEVSHRVTMPIGHPNAYTNYEQTRAFRWFESYTGEFSAHRAVVEEAVGEAITAGESVESLAAIIEGLATFPRDDVEAVKIKVWLQIPVEGTKRSVQVELSYMAERSDTTL</sequence>
<reference evidence="1 2" key="1">
    <citation type="submission" date="2023-07" db="EMBL/GenBank/DDBJ databases">
        <title>The novel representative of Negativicutes class, Anaeroselena agilis gen. nov. sp. nov.</title>
        <authorList>
            <person name="Prokofeva M.I."/>
            <person name="Elcheninov A.G."/>
            <person name="Klyukina A."/>
            <person name="Kublanov I.V."/>
            <person name="Frolov E.N."/>
            <person name="Podosokorskaya O.A."/>
        </authorList>
    </citation>
    <scope>NUCLEOTIDE SEQUENCE [LARGE SCALE GENOMIC DNA]</scope>
    <source>
        <strain evidence="1 2">4137-cl</strain>
    </source>
</reference>
<name>A0ABU3NW92_9FIRM</name>
<comment type="caution">
    <text evidence="1">The sequence shown here is derived from an EMBL/GenBank/DDBJ whole genome shotgun (WGS) entry which is preliminary data.</text>
</comment>
<dbReference type="Proteomes" id="UP001254848">
    <property type="component" value="Unassembled WGS sequence"/>
</dbReference>
<keyword evidence="2" id="KW-1185">Reference proteome</keyword>
<protein>
    <recommendedName>
        <fullName evidence="3">Dihydroneopterin aldolase</fullName>
    </recommendedName>
</protein>
<proteinExistence type="predicted"/>
<organism evidence="1 2">
    <name type="scientific">Anaeroselena agilis</name>
    <dbReference type="NCBI Taxonomy" id="3063788"/>
    <lineage>
        <taxon>Bacteria</taxon>
        <taxon>Bacillati</taxon>
        <taxon>Bacillota</taxon>
        <taxon>Negativicutes</taxon>
        <taxon>Acetonemataceae</taxon>
        <taxon>Anaeroselena</taxon>
    </lineage>
</organism>